<feature type="transmembrane region" description="Helical" evidence="1">
    <location>
        <begin position="55"/>
        <end position="79"/>
    </location>
</feature>
<keyword evidence="1" id="KW-0812">Transmembrane</keyword>
<protein>
    <submittedName>
        <fullName evidence="2">Uncharacterized protein</fullName>
    </submittedName>
</protein>
<organism evidence="2 3">
    <name type="scientific">Bacillus wiedmannii</name>
    <dbReference type="NCBI Taxonomy" id="1890302"/>
    <lineage>
        <taxon>Bacteria</taxon>
        <taxon>Bacillati</taxon>
        <taxon>Bacillota</taxon>
        <taxon>Bacilli</taxon>
        <taxon>Bacillales</taxon>
        <taxon>Bacillaceae</taxon>
        <taxon>Bacillus</taxon>
        <taxon>Bacillus cereus group</taxon>
    </lineage>
</organism>
<evidence type="ECO:0000256" key="1">
    <source>
        <dbReference type="SAM" id="Phobius"/>
    </source>
</evidence>
<feature type="transmembrane region" description="Helical" evidence="1">
    <location>
        <begin position="7"/>
        <end position="25"/>
    </location>
</feature>
<gene>
    <name evidence="2" type="ORF">C6357_31600</name>
</gene>
<keyword evidence="3" id="KW-1185">Reference proteome</keyword>
<keyword evidence="1" id="KW-0472">Membrane</keyword>
<dbReference type="EMBL" id="PVRR01000031">
    <property type="protein sequence ID" value="PRT33758.1"/>
    <property type="molecule type" value="Genomic_DNA"/>
</dbReference>
<comment type="caution">
    <text evidence="2">The sequence shown here is derived from an EMBL/GenBank/DDBJ whole genome shotgun (WGS) entry which is preliminary data.</text>
</comment>
<evidence type="ECO:0000313" key="2">
    <source>
        <dbReference type="EMBL" id="PRT33758.1"/>
    </source>
</evidence>
<accession>A0ABX5DL31</accession>
<name>A0ABX5DL31_9BACI</name>
<evidence type="ECO:0000313" key="3">
    <source>
        <dbReference type="Proteomes" id="UP000239236"/>
    </source>
</evidence>
<proteinExistence type="predicted"/>
<dbReference type="Proteomes" id="UP000239236">
    <property type="component" value="Unassembled WGS sequence"/>
</dbReference>
<dbReference type="RefSeq" id="WP_106103068.1">
    <property type="nucleotide sequence ID" value="NZ_PVRR01000031.1"/>
</dbReference>
<sequence length="100" mass="11474">MKNKLSFKVFVSLMTLYISSALFFTKIGKYMLVDHETKWWNVSTLIQNKIWDSKIIALFIFPSLITLILVALVIGTLLIHNKLFGKVEPSNKKGEAIPFK</sequence>
<keyword evidence="1" id="KW-1133">Transmembrane helix</keyword>
<reference evidence="2 3" key="1">
    <citation type="submission" date="2018-03" db="EMBL/GenBank/DDBJ databases">
        <title>Genotypic and phenotypic analysis of antagonistic Bacillus spp. isolated from rhizosphere soil of plants in Tibet.</title>
        <authorList>
            <person name="Borriss R."/>
            <person name="Lasch P."/>
            <person name="Wu L."/>
            <person name="Wu H."/>
            <person name="Gao X."/>
        </authorList>
    </citation>
    <scope>NUCLEOTIDE SEQUENCE [LARGE SCALE GENOMIC DNA]</scope>
    <source>
        <strain evidence="2 3">NMSW16</strain>
    </source>
</reference>